<protein>
    <recommendedName>
        <fullName evidence="7">Cytochrome c-type biogenesis protein</fullName>
    </recommendedName>
</protein>
<reference evidence="9 10" key="1">
    <citation type="submission" date="2022-09" db="EMBL/GenBank/DDBJ databases">
        <title>Chelativorans salina sp. nov., a novel slightly halophilic bacterium isolated from a saline lake sediment enrichment.</title>
        <authorList>
            <person name="Gao L."/>
            <person name="Fang B.-Z."/>
            <person name="Li W.-J."/>
        </authorList>
    </citation>
    <scope>NUCLEOTIDE SEQUENCE [LARGE SCALE GENOMIC DNA]</scope>
    <source>
        <strain evidence="9 10">EGI FJ00035</strain>
    </source>
</reference>
<dbReference type="Pfam" id="PF03918">
    <property type="entry name" value="CcmH"/>
    <property type="match status" value="1"/>
</dbReference>
<evidence type="ECO:0000313" key="9">
    <source>
        <dbReference type="EMBL" id="MCT7376049.1"/>
    </source>
</evidence>
<keyword evidence="2 7" id="KW-0349">Heme</keyword>
<evidence type="ECO:0000256" key="2">
    <source>
        <dbReference type="ARBA" id="ARBA00022617"/>
    </source>
</evidence>
<comment type="similarity">
    <text evidence="1 7">Belongs to the CcmH/CycL/Ccl2/NrfF family.</text>
</comment>
<dbReference type="PANTHER" id="PTHR47870:SF1">
    <property type="entry name" value="CYTOCHROME C-TYPE BIOGENESIS PROTEIN CCMH"/>
    <property type="match status" value="1"/>
</dbReference>
<evidence type="ECO:0000259" key="8">
    <source>
        <dbReference type="Pfam" id="PF03918"/>
    </source>
</evidence>
<feature type="signal peptide" evidence="7">
    <location>
        <begin position="1"/>
        <end position="19"/>
    </location>
</feature>
<comment type="caution">
    <text evidence="9">The sequence shown here is derived from an EMBL/GenBank/DDBJ whole genome shotgun (WGS) entry which is preliminary data.</text>
</comment>
<dbReference type="InterPro" id="IPR005616">
    <property type="entry name" value="CcmH/CycL/Ccl2/NrfF_N"/>
</dbReference>
<organism evidence="9 10">
    <name type="scientific">Chelativorans salis</name>
    <dbReference type="NCBI Taxonomy" id="2978478"/>
    <lineage>
        <taxon>Bacteria</taxon>
        <taxon>Pseudomonadati</taxon>
        <taxon>Pseudomonadota</taxon>
        <taxon>Alphaproteobacteria</taxon>
        <taxon>Hyphomicrobiales</taxon>
        <taxon>Phyllobacteriaceae</taxon>
        <taxon>Chelativorans</taxon>
    </lineage>
</organism>
<accession>A0ABT2LPQ8</accession>
<dbReference type="RefSeq" id="WP_260903482.1">
    <property type="nucleotide sequence ID" value="NZ_JAOCZP010000003.1"/>
</dbReference>
<keyword evidence="7" id="KW-0472">Membrane</keyword>
<gene>
    <name evidence="9" type="ORF">N5A92_13505</name>
</gene>
<evidence type="ECO:0000256" key="3">
    <source>
        <dbReference type="ARBA" id="ARBA00022723"/>
    </source>
</evidence>
<keyword evidence="7" id="KW-1133">Transmembrane helix</keyword>
<evidence type="ECO:0000256" key="4">
    <source>
        <dbReference type="ARBA" id="ARBA00022729"/>
    </source>
</evidence>
<feature type="transmembrane region" description="Helical" evidence="7">
    <location>
        <begin position="103"/>
        <end position="124"/>
    </location>
</feature>
<dbReference type="EMBL" id="JAOCZP010000003">
    <property type="protein sequence ID" value="MCT7376049.1"/>
    <property type="molecule type" value="Genomic_DNA"/>
</dbReference>
<dbReference type="Proteomes" id="UP001320831">
    <property type="component" value="Unassembled WGS sequence"/>
</dbReference>
<name>A0ABT2LPQ8_9HYPH</name>
<evidence type="ECO:0000256" key="5">
    <source>
        <dbReference type="ARBA" id="ARBA00022748"/>
    </source>
</evidence>
<keyword evidence="5" id="KW-0201">Cytochrome c-type biogenesis</keyword>
<evidence type="ECO:0000256" key="7">
    <source>
        <dbReference type="RuleBase" id="RU364112"/>
    </source>
</evidence>
<dbReference type="InterPro" id="IPR051263">
    <property type="entry name" value="C-type_cytochrome_biogenesis"/>
</dbReference>
<keyword evidence="10" id="KW-1185">Reference proteome</keyword>
<comment type="function">
    <text evidence="7">Possible subunit of a heme lyase.</text>
</comment>
<keyword evidence="6 7" id="KW-0408">Iron</keyword>
<keyword evidence="3 7" id="KW-0479">Metal-binding</keyword>
<evidence type="ECO:0000313" key="10">
    <source>
        <dbReference type="Proteomes" id="UP001320831"/>
    </source>
</evidence>
<feature type="chain" id="PRO_5045009789" description="Cytochrome c-type biogenesis protein" evidence="7">
    <location>
        <begin position="20"/>
        <end position="151"/>
    </location>
</feature>
<feature type="domain" description="CcmH/CycL/Ccl2/NrfF N-terminal" evidence="8">
    <location>
        <begin position="7"/>
        <end position="147"/>
    </location>
</feature>
<proteinExistence type="inferred from homology"/>
<evidence type="ECO:0000256" key="6">
    <source>
        <dbReference type="ARBA" id="ARBA00023004"/>
    </source>
</evidence>
<sequence>MIRTFLLLLLLALAWPAAAVQPDEMLDDPALEERARALSAELRCMVCQNQSIDDSNAALARDLRILVRDRISAGDTDAEVLDYVVSRYGEFVLLKPRMSARNALLWATPMLVLLGGGLIAFVNLRRWTERRAATLSAEEEAALKDVLDERD</sequence>
<keyword evidence="4 7" id="KW-0732">Signal</keyword>
<keyword evidence="7" id="KW-0812">Transmembrane</keyword>
<dbReference type="Gene3D" id="1.10.8.640">
    <property type="entry name" value="Cytochrome C biogenesis protein"/>
    <property type="match status" value="1"/>
</dbReference>
<dbReference type="CDD" id="cd16378">
    <property type="entry name" value="CcmH_N"/>
    <property type="match status" value="1"/>
</dbReference>
<dbReference type="InterPro" id="IPR038297">
    <property type="entry name" value="CcmH/CycL/NrfF/Ccl2_sf"/>
</dbReference>
<dbReference type="PANTHER" id="PTHR47870">
    <property type="entry name" value="CYTOCHROME C-TYPE BIOGENESIS PROTEIN CCMH"/>
    <property type="match status" value="1"/>
</dbReference>
<evidence type="ECO:0000256" key="1">
    <source>
        <dbReference type="ARBA" id="ARBA00010342"/>
    </source>
</evidence>